<dbReference type="RefSeq" id="WP_130255992.1">
    <property type="nucleotide sequence ID" value="NZ_PPSX01000045.1"/>
</dbReference>
<gene>
    <name evidence="3" type="primary">fos</name>
    <name evidence="3" type="ORF">C1E23_13030</name>
</gene>
<comment type="caution">
    <text evidence="3">The sequence shown here is derived from an EMBL/GenBank/DDBJ whole genome shotgun (WGS) entry which is preliminary data.</text>
</comment>
<evidence type="ECO:0000313" key="3">
    <source>
        <dbReference type="EMBL" id="RZQ52708.1"/>
    </source>
</evidence>
<dbReference type="InterPro" id="IPR037523">
    <property type="entry name" value="VOC_core"/>
</dbReference>
<dbReference type="SUPFAM" id="SSF54593">
    <property type="entry name" value="Glyoxalase/Bleomycin resistance protein/Dihydroxybiphenyl dioxygenase"/>
    <property type="match status" value="1"/>
</dbReference>
<dbReference type="InterPro" id="IPR004360">
    <property type="entry name" value="Glyas_Fos-R_dOase_dom"/>
</dbReference>
<dbReference type="InterPro" id="IPR051332">
    <property type="entry name" value="Fosfomycin_Res_Enzymes"/>
</dbReference>
<proteinExistence type="predicted"/>
<dbReference type="GO" id="GO:0004462">
    <property type="term" value="F:lactoylglutathione lyase activity"/>
    <property type="evidence" value="ECO:0007669"/>
    <property type="project" value="InterPro"/>
</dbReference>
<keyword evidence="3" id="KW-0808">Transferase</keyword>
<protein>
    <submittedName>
        <fullName evidence="3">Fosfomycin resistance glutathione transferase</fullName>
    </submittedName>
</protein>
<dbReference type="InterPro" id="IPR029068">
    <property type="entry name" value="Glyas_Bleomycin-R_OHBP_Dase"/>
</dbReference>
<organism evidence="3 4">
    <name type="scientific">Pseudoalteromonas phenolica</name>
    <dbReference type="NCBI Taxonomy" id="161398"/>
    <lineage>
        <taxon>Bacteria</taxon>
        <taxon>Pseudomonadati</taxon>
        <taxon>Pseudomonadota</taxon>
        <taxon>Gammaproteobacteria</taxon>
        <taxon>Alteromonadales</taxon>
        <taxon>Pseudoalteromonadaceae</taxon>
        <taxon>Pseudoalteromonas</taxon>
    </lineage>
</organism>
<evidence type="ECO:0000259" key="2">
    <source>
        <dbReference type="PROSITE" id="PS51819"/>
    </source>
</evidence>
<evidence type="ECO:0000256" key="1">
    <source>
        <dbReference type="ARBA" id="ARBA00022723"/>
    </source>
</evidence>
<dbReference type="Gene3D" id="3.10.180.10">
    <property type="entry name" value="2,3-Dihydroxybiphenyl 1,2-Dioxygenase, domain 1"/>
    <property type="match status" value="1"/>
</dbReference>
<dbReference type="PROSITE" id="PS51819">
    <property type="entry name" value="VOC"/>
    <property type="match status" value="1"/>
</dbReference>
<dbReference type="InterPro" id="IPR018146">
    <property type="entry name" value="Glyoxalase_1_CS"/>
</dbReference>
<name>A0A4V2EJK9_9GAMM</name>
<dbReference type="CDD" id="cd07244">
    <property type="entry name" value="FosA"/>
    <property type="match status" value="1"/>
</dbReference>
<dbReference type="EMBL" id="PPSX01000045">
    <property type="protein sequence ID" value="RZQ52708.1"/>
    <property type="molecule type" value="Genomic_DNA"/>
</dbReference>
<dbReference type="NCBIfam" id="NF000496">
    <property type="entry name" value="Fos_GSH"/>
    <property type="match status" value="1"/>
</dbReference>
<dbReference type="PANTHER" id="PTHR36113">
    <property type="entry name" value="LYASE, PUTATIVE-RELATED-RELATED"/>
    <property type="match status" value="1"/>
</dbReference>
<feature type="domain" description="VOC" evidence="2">
    <location>
        <begin position="4"/>
        <end position="112"/>
    </location>
</feature>
<sequence length="132" mass="15105">MITGLNHITIAVSDLAQSLEFYRDILGFKAHVKWRGGAYLSVCDMWFCLSCDEPSPAQDYTHIAFSISEEDFHRFSERVLAQGINVWKENKSEGLSLYILDPDGHKLELHSGSLSSRLESLKEKPYPELEWL</sequence>
<dbReference type="GO" id="GO:0046872">
    <property type="term" value="F:metal ion binding"/>
    <property type="evidence" value="ECO:0007669"/>
    <property type="project" value="UniProtKB-KW"/>
</dbReference>
<dbReference type="AlphaFoldDB" id="A0A4V2EJK9"/>
<evidence type="ECO:0000313" key="4">
    <source>
        <dbReference type="Proteomes" id="UP000291338"/>
    </source>
</evidence>
<reference evidence="3 4" key="1">
    <citation type="submission" date="2018-01" db="EMBL/GenBank/DDBJ databases">
        <title>Co-occurrence of chitin degradation, pigmentation and bioactivity in marine Pseudoalteromonas.</title>
        <authorList>
            <person name="Paulsen S."/>
            <person name="Gram L."/>
            <person name="Machado H."/>
        </authorList>
    </citation>
    <scope>NUCLEOTIDE SEQUENCE [LARGE SCALE GENOMIC DNA]</scope>
    <source>
        <strain evidence="3 4">S3898</strain>
    </source>
</reference>
<dbReference type="Pfam" id="PF00903">
    <property type="entry name" value="Glyoxalase"/>
    <property type="match status" value="1"/>
</dbReference>
<accession>A0A4V2EJK9</accession>
<dbReference type="PANTHER" id="PTHR36113:SF6">
    <property type="entry name" value="FOSFOMYCIN RESISTANCE PROTEIN FOSX"/>
    <property type="match status" value="1"/>
</dbReference>
<keyword evidence="1" id="KW-0479">Metal-binding</keyword>
<dbReference type="GO" id="GO:0016740">
    <property type="term" value="F:transferase activity"/>
    <property type="evidence" value="ECO:0007669"/>
    <property type="project" value="UniProtKB-KW"/>
</dbReference>
<dbReference type="Proteomes" id="UP000291338">
    <property type="component" value="Unassembled WGS sequence"/>
</dbReference>
<dbReference type="PROSITE" id="PS00934">
    <property type="entry name" value="GLYOXALASE_I_1"/>
    <property type="match status" value="1"/>
</dbReference>